<dbReference type="EMBL" id="ML995930">
    <property type="protein sequence ID" value="KAF2764302.1"/>
    <property type="molecule type" value="Genomic_DNA"/>
</dbReference>
<evidence type="ECO:0000313" key="2">
    <source>
        <dbReference type="Proteomes" id="UP000799436"/>
    </source>
</evidence>
<name>A0A6G1KVF7_9PEZI</name>
<dbReference type="AlphaFoldDB" id="A0A6G1KVF7"/>
<protein>
    <submittedName>
        <fullName evidence="1">Uncharacterized protein</fullName>
    </submittedName>
</protein>
<sequence>MAQLVPESLFQLILACNAYAITSERKVASKLVRRSAAWVLVAGVCGRVNRREESVPMLERRERKAGVVLRASSCGTSFRLGPVSRL</sequence>
<accession>A0A6G1KVF7</accession>
<feature type="non-terminal residue" evidence="1">
    <location>
        <position position="86"/>
    </location>
</feature>
<keyword evidence="2" id="KW-1185">Reference proteome</keyword>
<proteinExistence type="predicted"/>
<gene>
    <name evidence="1" type="ORF">EJ03DRAFT_331977</name>
</gene>
<evidence type="ECO:0000313" key="1">
    <source>
        <dbReference type="EMBL" id="KAF2764302.1"/>
    </source>
</evidence>
<dbReference type="Proteomes" id="UP000799436">
    <property type="component" value="Unassembled WGS sequence"/>
</dbReference>
<organism evidence="1 2">
    <name type="scientific">Teratosphaeria nubilosa</name>
    <dbReference type="NCBI Taxonomy" id="161662"/>
    <lineage>
        <taxon>Eukaryota</taxon>
        <taxon>Fungi</taxon>
        <taxon>Dikarya</taxon>
        <taxon>Ascomycota</taxon>
        <taxon>Pezizomycotina</taxon>
        <taxon>Dothideomycetes</taxon>
        <taxon>Dothideomycetidae</taxon>
        <taxon>Mycosphaerellales</taxon>
        <taxon>Teratosphaeriaceae</taxon>
        <taxon>Teratosphaeria</taxon>
    </lineage>
</organism>
<reference evidence="1" key="1">
    <citation type="journal article" date="2020" name="Stud. Mycol.">
        <title>101 Dothideomycetes genomes: a test case for predicting lifestyles and emergence of pathogens.</title>
        <authorList>
            <person name="Haridas S."/>
            <person name="Albert R."/>
            <person name="Binder M."/>
            <person name="Bloem J."/>
            <person name="Labutti K."/>
            <person name="Salamov A."/>
            <person name="Andreopoulos B."/>
            <person name="Baker S."/>
            <person name="Barry K."/>
            <person name="Bills G."/>
            <person name="Bluhm B."/>
            <person name="Cannon C."/>
            <person name="Castanera R."/>
            <person name="Culley D."/>
            <person name="Daum C."/>
            <person name="Ezra D."/>
            <person name="Gonzalez J."/>
            <person name="Henrissat B."/>
            <person name="Kuo A."/>
            <person name="Liang C."/>
            <person name="Lipzen A."/>
            <person name="Lutzoni F."/>
            <person name="Magnuson J."/>
            <person name="Mondo S."/>
            <person name="Nolan M."/>
            <person name="Ohm R."/>
            <person name="Pangilinan J."/>
            <person name="Park H.-J."/>
            <person name="Ramirez L."/>
            <person name="Alfaro M."/>
            <person name="Sun H."/>
            <person name="Tritt A."/>
            <person name="Yoshinaga Y."/>
            <person name="Zwiers L.-H."/>
            <person name="Turgeon B."/>
            <person name="Goodwin S."/>
            <person name="Spatafora J."/>
            <person name="Crous P."/>
            <person name="Grigoriev I."/>
        </authorList>
    </citation>
    <scope>NUCLEOTIDE SEQUENCE</scope>
    <source>
        <strain evidence="1">CBS 116005</strain>
    </source>
</reference>